<evidence type="ECO:0000313" key="4">
    <source>
        <dbReference type="Proteomes" id="UP000444174"/>
    </source>
</evidence>
<dbReference type="Gene3D" id="3.40.50.1110">
    <property type="entry name" value="SGNH hydrolase"/>
    <property type="match status" value="1"/>
</dbReference>
<feature type="chain" id="PRO_5032420424" evidence="1">
    <location>
        <begin position="20"/>
        <end position="228"/>
    </location>
</feature>
<dbReference type="RefSeq" id="WP_153215605.1">
    <property type="nucleotide sequence ID" value="NZ_WIBF01000004.1"/>
</dbReference>
<accession>A0A843YFR8</accession>
<dbReference type="Proteomes" id="UP000444174">
    <property type="component" value="Unassembled WGS sequence"/>
</dbReference>
<dbReference type="PROSITE" id="PS51257">
    <property type="entry name" value="PROKAR_LIPOPROTEIN"/>
    <property type="match status" value="1"/>
</dbReference>
<dbReference type="Pfam" id="PF13472">
    <property type="entry name" value="Lipase_GDSL_2"/>
    <property type="match status" value="1"/>
</dbReference>
<feature type="domain" description="SGNH hydrolase-type esterase" evidence="2">
    <location>
        <begin position="32"/>
        <end position="215"/>
    </location>
</feature>
<name>A0A843YFR8_9RHOB</name>
<evidence type="ECO:0000256" key="1">
    <source>
        <dbReference type="SAM" id="SignalP"/>
    </source>
</evidence>
<comment type="caution">
    <text evidence="3">The sequence shown here is derived from an EMBL/GenBank/DDBJ whole genome shotgun (WGS) entry which is preliminary data.</text>
</comment>
<sequence>MARLLSTLLAMMLSLMACADTPAQAPEARILVIGDSMMTWHGISDRAVPDLLARQLGEPVINRATTAARMIYKLPVSGAAGLNIPKQFRAGPWEWIVVNGGGNDLWLGCGCHRCTRKLDRLVSEDGQTGAIPDLLTRLRATGAQVIYVGYLRTPGRSSPIESCRDEGTMMEERVAEFAGNDPGLHFISLVDLVPEGDLSFHTLDRIHPSVKGSRAIAARLAATIQANR</sequence>
<dbReference type="InterPro" id="IPR036514">
    <property type="entry name" value="SGNH_hydro_sf"/>
</dbReference>
<keyword evidence="3" id="KW-0378">Hydrolase</keyword>
<organism evidence="3 4">
    <name type="scientific">Tritonibacter litoralis</name>
    <dbReference type="NCBI Taxonomy" id="2662264"/>
    <lineage>
        <taxon>Bacteria</taxon>
        <taxon>Pseudomonadati</taxon>
        <taxon>Pseudomonadota</taxon>
        <taxon>Alphaproteobacteria</taxon>
        <taxon>Rhodobacterales</taxon>
        <taxon>Paracoccaceae</taxon>
        <taxon>Tritonibacter</taxon>
    </lineage>
</organism>
<dbReference type="SUPFAM" id="SSF52266">
    <property type="entry name" value="SGNH hydrolase"/>
    <property type="match status" value="1"/>
</dbReference>
<proteinExistence type="predicted"/>
<protein>
    <submittedName>
        <fullName evidence="3">SGNH/GDSL hydrolase family protein</fullName>
    </submittedName>
</protein>
<feature type="signal peptide" evidence="1">
    <location>
        <begin position="1"/>
        <end position="19"/>
    </location>
</feature>
<dbReference type="AlphaFoldDB" id="A0A843YFR8"/>
<dbReference type="EMBL" id="WIBF01000004">
    <property type="protein sequence ID" value="MQQ08678.1"/>
    <property type="molecule type" value="Genomic_DNA"/>
</dbReference>
<reference evidence="3 4" key="1">
    <citation type="submission" date="2019-10" db="EMBL/GenBank/DDBJ databases">
        <title>Epibacterium sp. nov., isolated from seawater.</title>
        <authorList>
            <person name="Zhang X."/>
            <person name="Li N."/>
        </authorList>
    </citation>
    <scope>NUCLEOTIDE SEQUENCE [LARGE SCALE GENOMIC DNA]</scope>
    <source>
        <strain evidence="3 4">SM1979</strain>
    </source>
</reference>
<gene>
    <name evidence="3" type="ORF">GFB49_09460</name>
</gene>
<dbReference type="InterPro" id="IPR013830">
    <property type="entry name" value="SGNH_hydro"/>
</dbReference>
<evidence type="ECO:0000313" key="3">
    <source>
        <dbReference type="EMBL" id="MQQ08678.1"/>
    </source>
</evidence>
<keyword evidence="4" id="KW-1185">Reference proteome</keyword>
<keyword evidence="1" id="KW-0732">Signal</keyword>
<dbReference type="GO" id="GO:0016788">
    <property type="term" value="F:hydrolase activity, acting on ester bonds"/>
    <property type="evidence" value="ECO:0007669"/>
    <property type="project" value="UniProtKB-ARBA"/>
</dbReference>
<evidence type="ECO:0000259" key="2">
    <source>
        <dbReference type="Pfam" id="PF13472"/>
    </source>
</evidence>
<dbReference type="CDD" id="cd00229">
    <property type="entry name" value="SGNH_hydrolase"/>
    <property type="match status" value="1"/>
</dbReference>